<dbReference type="RefSeq" id="WP_284400346.1">
    <property type="nucleotide sequence ID" value="NZ_BSNQ01000009.1"/>
</dbReference>
<sequence length="117" mass="12827">MSKSAIKSFIEAMCNAEQSGEGPPLWVSVKYVGDQTEYQEWVPTSTDRITDKGLKDPGFGSGPVEYEDIHQICVHSTPKLGAASDAYAKKYETLLLAIKNTLGAKILVDMVVFKNVE</sequence>
<keyword evidence="2" id="KW-1185">Reference proteome</keyword>
<comment type="caution">
    <text evidence="1">The sequence shown here is derived from an EMBL/GenBank/DDBJ whole genome shotgun (WGS) entry which is preliminary data.</text>
</comment>
<dbReference type="Proteomes" id="UP001620405">
    <property type="component" value="Unassembled WGS sequence"/>
</dbReference>
<name>A0ABW8IUH0_9GAMM</name>
<protein>
    <submittedName>
        <fullName evidence="1">Uncharacterized protein</fullName>
    </submittedName>
</protein>
<organism evidence="1 2">
    <name type="scientific">Dyella lipolytica</name>
    <dbReference type="NCBI Taxonomy" id="1867835"/>
    <lineage>
        <taxon>Bacteria</taxon>
        <taxon>Pseudomonadati</taxon>
        <taxon>Pseudomonadota</taxon>
        <taxon>Gammaproteobacteria</taxon>
        <taxon>Lysobacterales</taxon>
        <taxon>Rhodanobacteraceae</taxon>
        <taxon>Dyella</taxon>
    </lineage>
</organism>
<reference evidence="1 2" key="1">
    <citation type="submission" date="2020-10" db="EMBL/GenBank/DDBJ databases">
        <title>Phylogeny of dyella-like bacteria.</title>
        <authorList>
            <person name="Fu J."/>
        </authorList>
    </citation>
    <scope>NUCLEOTIDE SEQUENCE [LARGE SCALE GENOMIC DNA]</scope>
    <source>
        <strain evidence="1 2">DHOB07</strain>
    </source>
</reference>
<evidence type="ECO:0000313" key="1">
    <source>
        <dbReference type="EMBL" id="MFK2873627.1"/>
    </source>
</evidence>
<gene>
    <name evidence="1" type="ORF">ISP13_08785</name>
</gene>
<accession>A0ABW8IUH0</accession>
<evidence type="ECO:0000313" key="2">
    <source>
        <dbReference type="Proteomes" id="UP001620405"/>
    </source>
</evidence>
<proteinExistence type="predicted"/>
<dbReference type="EMBL" id="JADIKG010000012">
    <property type="protein sequence ID" value="MFK2873627.1"/>
    <property type="molecule type" value="Genomic_DNA"/>
</dbReference>